<dbReference type="PhylomeDB" id="A0A068U4L3"/>
<accession>A0A068U4L3</accession>
<dbReference type="GO" id="GO:0009229">
    <property type="term" value="P:thiamine diphosphate biosynthetic process"/>
    <property type="evidence" value="ECO:0007669"/>
    <property type="project" value="InterPro"/>
</dbReference>
<dbReference type="Gene3D" id="2.60.120.320">
    <property type="entry name" value="Thiamin pyrophosphokinase, thiamin-binding domain"/>
    <property type="match status" value="1"/>
</dbReference>
<dbReference type="PANTHER" id="PTHR13622:SF8">
    <property type="entry name" value="THIAMIN PYROPHOSPHOKINASE 1"/>
    <property type="match status" value="1"/>
</dbReference>
<dbReference type="GO" id="GO:0004788">
    <property type="term" value="F:thiamine diphosphokinase activity"/>
    <property type="evidence" value="ECO:0007669"/>
    <property type="project" value="TreeGrafter"/>
</dbReference>
<gene>
    <name evidence="2" type="ORF">GSCOC_T00015901001</name>
</gene>
<reference evidence="3" key="1">
    <citation type="journal article" date="2014" name="Science">
        <title>The coffee genome provides insight into the convergent evolution of caffeine biosynthesis.</title>
        <authorList>
            <person name="Denoeud F."/>
            <person name="Carretero-Paulet L."/>
            <person name="Dereeper A."/>
            <person name="Droc G."/>
            <person name="Guyot R."/>
            <person name="Pietrella M."/>
            <person name="Zheng C."/>
            <person name="Alberti A."/>
            <person name="Anthony F."/>
            <person name="Aprea G."/>
            <person name="Aury J.M."/>
            <person name="Bento P."/>
            <person name="Bernard M."/>
            <person name="Bocs S."/>
            <person name="Campa C."/>
            <person name="Cenci A."/>
            <person name="Combes M.C."/>
            <person name="Crouzillat D."/>
            <person name="Da Silva C."/>
            <person name="Daddiego L."/>
            <person name="De Bellis F."/>
            <person name="Dussert S."/>
            <person name="Garsmeur O."/>
            <person name="Gayraud T."/>
            <person name="Guignon V."/>
            <person name="Jahn K."/>
            <person name="Jamilloux V."/>
            <person name="Joet T."/>
            <person name="Labadie K."/>
            <person name="Lan T."/>
            <person name="Leclercq J."/>
            <person name="Lepelley M."/>
            <person name="Leroy T."/>
            <person name="Li L.T."/>
            <person name="Librado P."/>
            <person name="Lopez L."/>
            <person name="Munoz A."/>
            <person name="Noel B."/>
            <person name="Pallavicini A."/>
            <person name="Perrotta G."/>
            <person name="Poncet V."/>
            <person name="Pot D."/>
            <person name="Priyono X."/>
            <person name="Rigoreau M."/>
            <person name="Rouard M."/>
            <person name="Rozas J."/>
            <person name="Tranchant-Dubreuil C."/>
            <person name="VanBuren R."/>
            <person name="Zhang Q."/>
            <person name="Andrade A.C."/>
            <person name="Argout X."/>
            <person name="Bertrand B."/>
            <person name="de Kochko A."/>
            <person name="Graziosi G."/>
            <person name="Henry R.J."/>
            <person name="Jayarama X."/>
            <person name="Ming R."/>
            <person name="Nagai C."/>
            <person name="Rounsley S."/>
            <person name="Sankoff D."/>
            <person name="Giuliano G."/>
            <person name="Albert V.A."/>
            <person name="Wincker P."/>
            <person name="Lashermes P."/>
        </authorList>
    </citation>
    <scope>NUCLEOTIDE SEQUENCE [LARGE SCALE GENOMIC DNA]</scope>
    <source>
        <strain evidence="3">cv. DH200-94</strain>
    </source>
</reference>
<dbReference type="STRING" id="49390.A0A068U4L3"/>
<protein>
    <recommendedName>
        <fullName evidence="1">Thiamin pyrophosphokinase thiamin-binding domain-containing protein</fullName>
    </recommendedName>
</protein>
<dbReference type="PANTHER" id="PTHR13622">
    <property type="entry name" value="THIAMIN PYROPHOSPHOKINASE"/>
    <property type="match status" value="1"/>
</dbReference>
<feature type="domain" description="Thiamin pyrophosphokinase thiamin-binding" evidence="1">
    <location>
        <begin position="43"/>
        <end position="109"/>
    </location>
</feature>
<evidence type="ECO:0000313" key="2">
    <source>
        <dbReference type="EMBL" id="CDP03505.1"/>
    </source>
</evidence>
<keyword evidence="3" id="KW-1185">Reference proteome</keyword>
<dbReference type="SMART" id="SM00983">
    <property type="entry name" value="TPK_B1_binding"/>
    <property type="match status" value="1"/>
</dbReference>
<dbReference type="InParanoid" id="A0A068U4L3"/>
<dbReference type="OMA" id="GLESKWC"/>
<dbReference type="Pfam" id="PF04265">
    <property type="entry name" value="TPK_B1_binding"/>
    <property type="match status" value="1"/>
</dbReference>
<dbReference type="OrthoDB" id="25149at2759"/>
<proteinExistence type="predicted"/>
<sequence length="118" mass="13205">MCHGLRNCLRKGQRLPIIKISFSTKRIILLNDDCLIQLLPRSHHHEIHIKPSILGPHCGLVPMGMPSTNTTTTGLQWDLNNTEMEFGGLISTSNIGKGRIVTVHSDTDLIWTISIRKT</sequence>
<organism evidence="2 3">
    <name type="scientific">Coffea canephora</name>
    <name type="common">Robusta coffee</name>
    <dbReference type="NCBI Taxonomy" id="49390"/>
    <lineage>
        <taxon>Eukaryota</taxon>
        <taxon>Viridiplantae</taxon>
        <taxon>Streptophyta</taxon>
        <taxon>Embryophyta</taxon>
        <taxon>Tracheophyta</taxon>
        <taxon>Spermatophyta</taxon>
        <taxon>Magnoliopsida</taxon>
        <taxon>eudicotyledons</taxon>
        <taxon>Gunneridae</taxon>
        <taxon>Pentapetalae</taxon>
        <taxon>asterids</taxon>
        <taxon>lamiids</taxon>
        <taxon>Gentianales</taxon>
        <taxon>Rubiaceae</taxon>
        <taxon>Ixoroideae</taxon>
        <taxon>Gardenieae complex</taxon>
        <taxon>Bertiereae - Coffeeae clade</taxon>
        <taxon>Coffeeae</taxon>
        <taxon>Coffea</taxon>
    </lineage>
</organism>
<dbReference type="Proteomes" id="UP000295252">
    <property type="component" value="Chromosome I"/>
</dbReference>
<dbReference type="InterPro" id="IPR007373">
    <property type="entry name" value="Thiamin_PyroPKinase_B1-bd"/>
</dbReference>
<dbReference type="GO" id="GO:0030975">
    <property type="term" value="F:thiamine binding"/>
    <property type="evidence" value="ECO:0007669"/>
    <property type="project" value="InterPro"/>
</dbReference>
<name>A0A068U4L3_COFCA</name>
<dbReference type="FunFam" id="2.60.120.320:FF:000001">
    <property type="entry name" value="Thiamine pyrophosphokinase"/>
    <property type="match status" value="1"/>
</dbReference>
<dbReference type="InterPro" id="IPR036371">
    <property type="entry name" value="TPK_B1-bd_sf"/>
</dbReference>
<evidence type="ECO:0000259" key="1">
    <source>
        <dbReference type="SMART" id="SM00983"/>
    </source>
</evidence>
<dbReference type="AlphaFoldDB" id="A0A068U4L3"/>
<dbReference type="Gramene" id="CDP03505">
    <property type="protein sequence ID" value="CDP03505"/>
    <property type="gene ID" value="GSCOC_T00015901001"/>
</dbReference>
<evidence type="ECO:0000313" key="3">
    <source>
        <dbReference type="Proteomes" id="UP000295252"/>
    </source>
</evidence>
<dbReference type="EMBL" id="HG739095">
    <property type="protein sequence ID" value="CDP03505.1"/>
    <property type="molecule type" value="Genomic_DNA"/>
</dbReference>
<dbReference type="SUPFAM" id="SSF63862">
    <property type="entry name" value="Thiamin pyrophosphokinase, substrate-binding domain"/>
    <property type="match status" value="1"/>
</dbReference>